<dbReference type="STRING" id="530564.Psta_3448"/>
<evidence type="ECO:0000256" key="2">
    <source>
        <dbReference type="ARBA" id="ARBA00023125"/>
    </source>
</evidence>
<dbReference type="InterPro" id="IPR000524">
    <property type="entry name" value="Tscrpt_reg_HTH_GntR"/>
</dbReference>
<evidence type="ECO:0000313" key="5">
    <source>
        <dbReference type="EMBL" id="ADB18110.1"/>
    </source>
</evidence>
<dbReference type="PROSITE" id="PS50949">
    <property type="entry name" value="HTH_GNTR"/>
    <property type="match status" value="1"/>
</dbReference>
<keyword evidence="3" id="KW-0804">Transcription</keyword>
<dbReference type="Pfam" id="PF07729">
    <property type="entry name" value="FCD"/>
    <property type="match status" value="1"/>
</dbReference>
<dbReference type="HOGENOM" id="CLU_017584_5_4_0"/>
<reference evidence="5 6" key="1">
    <citation type="journal article" date="2009" name="Stand. Genomic Sci.">
        <title>Complete genome sequence of Pirellula staleyi type strain (ATCC 27377).</title>
        <authorList>
            <person name="Clum A."/>
            <person name="Tindall B.J."/>
            <person name="Sikorski J."/>
            <person name="Ivanova N."/>
            <person name="Mavrommatis K."/>
            <person name="Lucas S."/>
            <person name="Glavina del Rio T."/>
            <person name="Nolan M."/>
            <person name="Chen F."/>
            <person name="Tice H."/>
            <person name="Pitluck S."/>
            <person name="Cheng J.F."/>
            <person name="Chertkov O."/>
            <person name="Brettin T."/>
            <person name="Han C."/>
            <person name="Detter J.C."/>
            <person name="Kuske C."/>
            <person name="Bruce D."/>
            <person name="Goodwin L."/>
            <person name="Ovchinikova G."/>
            <person name="Pati A."/>
            <person name="Mikhailova N."/>
            <person name="Chen A."/>
            <person name="Palaniappan K."/>
            <person name="Land M."/>
            <person name="Hauser L."/>
            <person name="Chang Y.J."/>
            <person name="Jeffries C.D."/>
            <person name="Chain P."/>
            <person name="Rohde M."/>
            <person name="Goker M."/>
            <person name="Bristow J."/>
            <person name="Eisen J.A."/>
            <person name="Markowitz V."/>
            <person name="Hugenholtz P."/>
            <person name="Kyrpides N.C."/>
            <person name="Klenk H.P."/>
            <person name="Lapidus A."/>
        </authorList>
    </citation>
    <scope>NUCLEOTIDE SEQUENCE [LARGE SCALE GENOMIC DNA]</scope>
    <source>
        <strain evidence="6">ATCC 27377 / DSM 6068 / ICPB 4128</strain>
    </source>
</reference>
<dbReference type="Gene3D" id="1.20.120.530">
    <property type="entry name" value="GntR ligand-binding domain-like"/>
    <property type="match status" value="1"/>
</dbReference>
<keyword evidence="2" id="KW-0238">DNA-binding</keyword>
<gene>
    <name evidence="5" type="ordered locus">Psta_3448</name>
</gene>
<feature type="domain" description="HTH gntR-type" evidence="4">
    <location>
        <begin position="1"/>
        <end position="68"/>
    </location>
</feature>
<dbReference type="InterPro" id="IPR036388">
    <property type="entry name" value="WH-like_DNA-bd_sf"/>
</dbReference>
<dbReference type="SMART" id="SM00345">
    <property type="entry name" value="HTH_GNTR"/>
    <property type="match status" value="1"/>
</dbReference>
<dbReference type="InterPro" id="IPR036390">
    <property type="entry name" value="WH_DNA-bd_sf"/>
</dbReference>
<evidence type="ECO:0000256" key="3">
    <source>
        <dbReference type="ARBA" id="ARBA00023163"/>
    </source>
</evidence>
<dbReference type="Pfam" id="PF00392">
    <property type="entry name" value="GntR"/>
    <property type="match status" value="1"/>
</dbReference>
<dbReference type="InterPro" id="IPR008920">
    <property type="entry name" value="TF_FadR/GntR_C"/>
</dbReference>
<dbReference type="PANTHER" id="PTHR43537:SF5">
    <property type="entry name" value="UXU OPERON TRANSCRIPTIONAL REGULATOR"/>
    <property type="match status" value="1"/>
</dbReference>
<proteinExistence type="predicted"/>
<dbReference type="SMART" id="SM00895">
    <property type="entry name" value="FCD"/>
    <property type="match status" value="1"/>
</dbReference>
<dbReference type="EMBL" id="CP001848">
    <property type="protein sequence ID" value="ADB18110.1"/>
    <property type="molecule type" value="Genomic_DNA"/>
</dbReference>
<dbReference type="GO" id="GO:0003677">
    <property type="term" value="F:DNA binding"/>
    <property type="evidence" value="ECO:0007669"/>
    <property type="project" value="UniProtKB-KW"/>
</dbReference>
<dbReference type="AlphaFoldDB" id="D2QYF1"/>
<dbReference type="Proteomes" id="UP000001887">
    <property type="component" value="Chromosome"/>
</dbReference>
<dbReference type="GO" id="GO:0003700">
    <property type="term" value="F:DNA-binding transcription factor activity"/>
    <property type="evidence" value="ECO:0007669"/>
    <property type="project" value="InterPro"/>
</dbReference>
<dbReference type="KEGG" id="psl:Psta_3448"/>
<keyword evidence="6" id="KW-1185">Reference proteome</keyword>
<accession>D2QYF1</accession>
<dbReference type="PANTHER" id="PTHR43537">
    <property type="entry name" value="TRANSCRIPTIONAL REGULATOR, GNTR FAMILY"/>
    <property type="match status" value="1"/>
</dbReference>
<organism evidence="5 6">
    <name type="scientific">Pirellula staleyi (strain ATCC 27377 / DSM 6068 / ICPB 4128)</name>
    <name type="common">Pirella staleyi</name>
    <dbReference type="NCBI Taxonomy" id="530564"/>
    <lineage>
        <taxon>Bacteria</taxon>
        <taxon>Pseudomonadati</taxon>
        <taxon>Planctomycetota</taxon>
        <taxon>Planctomycetia</taxon>
        <taxon>Pirellulales</taxon>
        <taxon>Pirellulaceae</taxon>
        <taxon>Pirellula</taxon>
    </lineage>
</organism>
<evidence type="ECO:0000313" key="6">
    <source>
        <dbReference type="Proteomes" id="UP000001887"/>
    </source>
</evidence>
<protein>
    <submittedName>
        <fullName evidence="5">Transcriptional regulator, GntR family</fullName>
    </submittedName>
</protein>
<dbReference type="SUPFAM" id="SSF46785">
    <property type="entry name" value="Winged helix' DNA-binding domain"/>
    <property type="match status" value="1"/>
</dbReference>
<evidence type="ECO:0000256" key="1">
    <source>
        <dbReference type="ARBA" id="ARBA00023015"/>
    </source>
</evidence>
<dbReference type="eggNOG" id="COG1802">
    <property type="taxonomic scope" value="Bacteria"/>
</dbReference>
<sequence>MTKPAMLFEKLRDDIIKGELPAGTRLPQQQIADKYGVSKVLTVAAFSRLEATGLVESAIGDGVRVRTIDREMLEENYTFREAIETQAIREACLHASDREIAELKEMAKQLQADEGVESVRLDQEFHLKIAKMSRCRRLVQELTDLQLLQMFVSQVTVYSRVGDLSCTHMKLVEPIERRDPVEADQQMRLHLRSARRCGIQAFLESRSA</sequence>
<evidence type="ECO:0000259" key="4">
    <source>
        <dbReference type="PROSITE" id="PS50949"/>
    </source>
</evidence>
<dbReference type="OrthoDB" id="284307at2"/>
<dbReference type="SUPFAM" id="SSF48008">
    <property type="entry name" value="GntR ligand-binding domain-like"/>
    <property type="match status" value="1"/>
</dbReference>
<name>D2QYF1_PIRSD</name>
<dbReference type="Gene3D" id="1.10.10.10">
    <property type="entry name" value="Winged helix-like DNA-binding domain superfamily/Winged helix DNA-binding domain"/>
    <property type="match status" value="1"/>
</dbReference>
<keyword evidence="1" id="KW-0805">Transcription regulation</keyword>
<dbReference type="InterPro" id="IPR011711">
    <property type="entry name" value="GntR_C"/>
</dbReference>